<dbReference type="InterPro" id="IPR012429">
    <property type="entry name" value="HGSNAT_cat"/>
</dbReference>
<feature type="domain" description="Heparan-alpha-glucosaminide N-acetyltransferase catalytic" evidence="3">
    <location>
        <begin position="77"/>
        <end position="268"/>
    </location>
</feature>
<dbReference type="Proteomes" id="UP000435304">
    <property type="component" value="Unassembled WGS sequence"/>
</dbReference>
<evidence type="ECO:0000256" key="1">
    <source>
        <dbReference type="SAM" id="Phobius"/>
    </source>
</evidence>
<feature type="transmembrane region" description="Helical" evidence="1">
    <location>
        <begin position="150"/>
        <end position="167"/>
    </location>
</feature>
<proteinExistence type="predicted"/>
<gene>
    <name evidence="4" type="ORF">GC722_05650</name>
</gene>
<feature type="transmembrane region" description="Helical" evidence="1">
    <location>
        <begin position="375"/>
        <end position="393"/>
    </location>
</feature>
<name>A0A6A9URV9_9ACTN</name>
<feature type="transmembrane region" description="Helical" evidence="1">
    <location>
        <begin position="340"/>
        <end position="363"/>
    </location>
</feature>
<dbReference type="Pfam" id="PF07786">
    <property type="entry name" value="HGSNAT_cat"/>
    <property type="match status" value="1"/>
</dbReference>
<keyword evidence="1" id="KW-1133">Transmembrane helix</keyword>
<keyword evidence="1" id="KW-0812">Transmembrane</keyword>
<comment type="caution">
    <text evidence="4">The sequence shown here is derived from an EMBL/GenBank/DDBJ whole genome shotgun (WGS) entry which is preliminary data.</text>
</comment>
<feature type="domain" description="DUF418" evidence="2">
    <location>
        <begin position="274"/>
        <end position="405"/>
    </location>
</feature>
<keyword evidence="1" id="KW-0472">Membrane</keyword>
<dbReference type="Pfam" id="PF04235">
    <property type="entry name" value="DUF418"/>
    <property type="match status" value="1"/>
</dbReference>
<organism evidence="4 5">
    <name type="scientific">Auraticoccus cholistanensis</name>
    <dbReference type="NCBI Taxonomy" id="2656650"/>
    <lineage>
        <taxon>Bacteria</taxon>
        <taxon>Bacillati</taxon>
        <taxon>Actinomycetota</taxon>
        <taxon>Actinomycetes</taxon>
        <taxon>Propionibacteriales</taxon>
        <taxon>Propionibacteriaceae</taxon>
        <taxon>Auraticoccus</taxon>
    </lineage>
</organism>
<feature type="transmembrane region" description="Helical" evidence="1">
    <location>
        <begin position="308"/>
        <end position="328"/>
    </location>
</feature>
<dbReference type="AlphaFoldDB" id="A0A6A9URV9"/>
<evidence type="ECO:0000259" key="3">
    <source>
        <dbReference type="Pfam" id="PF07786"/>
    </source>
</evidence>
<reference evidence="4 5" key="1">
    <citation type="submission" date="2019-12" db="EMBL/GenBank/DDBJ databases">
        <title>Auraticoccus cholistani sp. nov., an actinomycete isolated from soil of Cholistan desert.</title>
        <authorList>
            <person name="Cheema M.T."/>
        </authorList>
    </citation>
    <scope>NUCLEOTIDE SEQUENCE [LARGE SCALE GENOMIC DNA]</scope>
    <source>
        <strain evidence="4 5">F435</strain>
    </source>
</reference>
<feature type="transmembrane region" description="Helical" evidence="1">
    <location>
        <begin position="198"/>
        <end position="220"/>
    </location>
</feature>
<protein>
    <submittedName>
        <fullName evidence="4">DUF418 domain-containing protein</fullName>
    </submittedName>
</protein>
<sequence length="411" mass="42740">MAQPVRQCRVALAAMALRAFIRGTSSMDTPLGYAPSRSRSRPCRGRLRRVGRRWLRAGRVGLVAAAAGGGTPPPRPRVVGVDVARAVALLGMVVAHAAPRGAADGWDSWLLVAASERSRLLFAVTAGLGLGLLTGGAVRRDDRRRLRDRVAARGLLLLVLGSLLTLLDPPVRVILDEYGLAFWLVLPLVFLPTRLLLVLALAGVLVLPGAAAALATVPAVRSLRLEPWGVLVEWAVTGSYPLAVWVPVLLLGVAVTRLDLTRVRRVGRLAAGAAAVAVLGLVAGAQLATPTEVAVGSAARGVPRLAVATSLTVAGNVAVGLACALLLVALTTVVPRLGRLLAPLAAAGAMPLTLYTAQVLLLWALAEVTGRPPGSWALVGLLAAGSVVFAWCWRRLLGRGPLERLAAALGR</sequence>
<feature type="transmembrane region" description="Helical" evidence="1">
    <location>
        <begin position="173"/>
        <end position="191"/>
    </location>
</feature>
<feature type="transmembrane region" description="Helical" evidence="1">
    <location>
        <begin position="120"/>
        <end position="138"/>
    </location>
</feature>
<keyword evidence="5" id="KW-1185">Reference proteome</keyword>
<dbReference type="InterPro" id="IPR007349">
    <property type="entry name" value="DUF418"/>
</dbReference>
<evidence type="ECO:0000313" key="4">
    <source>
        <dbReference type="EMBL" id="MVA75513.1"/>
    </source>
</evidence>
<evidence type="ECO:0000313" key="5">
    <source>
        <dbReference type="Proteomes" id="UP000435304"/>
    </source>
</evidence>
<feature type="transmembrane region" description="Helical" evidence="1">
    <location>
        <begin position="270"/>
        <end position="288"/>
    </location>
</feature>
<accession>A0A6A9URV9</accession>
<dbReference type="EMBL" id="WPCU01000004">
    <property type="protein sequence ID" value="MVA75513.1"/>
    <property type="molecule type" value="Genomic_DNA"/>
</dbReference>
<feature type="transmembrane region" description="Helical" evidence="1">
    <location>
        <begin position="240"/>
        <end position="258"/>
    </location>
</feature>
<evidence type="ECO:0000259" key="2">
    <source>
        <dbReference type="Pfam" id="PF04235"/>
    </source>
</evidence>